<dbReference type="AlphaFoldDB" id="U7TU35"/>
<evidence type="ECO:0000313" key="1">
    <source>
        <dbReference type="EMBL" id="ERT47839.1"/>
    </source>
</evidence>
<gene>
    <name evidence="1" type="ORF">HMPREF1767_01108</name>
</gene>
<sequence>MSLNNNEIENIIEYLKQNNSETTWIEVKENKIK</sequence>
<dbReference type="EMBL" id="AXNV01000009">
    <property type="protein sequence ID" value="ERT47839.1"/>
    <property type="molecule type" value="Genomic_DNA"/>
</dbReference>
<comment type="caution">
    <text evidence="1">The sequence shown here is derived from an EMBL/GenBank/DDBJ whole genome shotgun (WGS) entry which is preliminary data.</text>
</comment>
<accession>U7TU35</accession>
<name>U7TU35_FUSNU</name>
<proteinExistence type="predicted"/>
<organism evidence="1">
    <name type="scientific">Fusobacterium nucleatum CTI-6</name>
    <dbReference type="NCBI Taxonomy" id="1316587"/>
    <lineage>
        <taxon>Bacteria</taxon>
        <taxon>Fusobacteriati</taxon>
        <taxon>Fusobacteriota</taxon>
        <taxon>Fusobacteriia</taxon>
        <taxon>Fusobacteriales</taxon>
        <taxon>Fusobacteriaceae</taxon>
        <taxon>Fusobacterium</taxon>
    </lineage>
</organism>
<protein>
    <submittedName>
        <fullName evidence="1">Uncharacterized protein</fullName>
    </submittedName>
</protein>
<reference evidence="1" key="1">
    <citation type="submission" date="2013-10" db="EMBL/GenBank/DDBJ databases">
        <title>The Genome Sequence of Fusobacterium nucleatum CTI-6.</title>
        <authorList>
            <consortium name="The Broad Institute Genomics Platform"/>
            <person name="Earl A."/>
            <person name="Ward D."/>
            <person name="Feldgarden M."/>
            <person name="Gevers D."/>
            <person name="Kostic A."/>
            <person name="Garrett W."/>
            <person name="Young S.K."/>
            <person name="Zeng Q."/>
            <person name="Gargeya S."/>
            <person name="Fitzgerald M."/>
            <person name="Abouelleil A."/>
            <person name="Alvarado L."/>
            <person name="Berlin A.M."/>
            <person name="Chapman S.B."/>
            <person name="Gainer-Dewar J."/>
            <person name="Goldberg J."/>
            <person name="Gnerre S."/>
            <person name="Griggs A."/>
            <person name="Gujja S."/>
            <person name="Hansen M."/>
            <person name="Howarth C."/>
            <person name="Imamovic A."/>
            <person name="Ireland A."/>
            <person name="Larimer J."/>
            <person name="McCowan C."/>
            <person name="Murphy C."/>
            <person name="Pearson M."/>
            <person name="Poon T.W."/>
            <person name="Priest M."/>
            <person name="Roberts A."/>
            <person name="Saif S."/>
            <person name="Shea T."/>
            <person name="Sykes S."/>
            <person name="Wortman J."/>
            <person name="Nusbaum C."/>
            <person name="Birren B."/>
        </authorList>
    </citation>
    <scope>NUCLEOTIDE SEQUENCE [LARGE SCALE GENOMIC DNA]</scope>
    <source>
        <strain evidence="1">CTI-6</strain>
    </source>
</reference>